<evidence type="ECO:0000256" key="3">
    <source>
        <dbReference type="ARBA" id="ARBA00022676"/>
    </source>
</evidence>
<dbReference type="GO" id="GO:0008955">
    <property type="term" value="F:peptidoglycan glycosyltransferase activity"/>
    <property type="evidence" value="ECO:0007669"/>
    <property type="project" value="UniProtKB-UniRule"/>
</dbReference>
<keyword evidence="6 11" id="KW-0133">Cell shape</keyword>
<gene>
    <name evidence="11" type="primary">mtgA</name>
    <name evidence="13" type="ordered locus">VIBHAR_04852</name>
</gene>
<dbReference type="Proteomes" id="UP000008152">
    <property type="component" value="Chromosome II"/>
</dbReference>
<evidence type="ECO:0000256" key="4">
    <source>
        <dbReference type="ARBA" id="ARBA00022679"/>
    </source>
</evidence>
<sequence length="234" mass="26696">MFYEIKLGRTLRKIKSLLFNILLVLLLLPVMLVGIVKYVEPPIWGWKISRMISPPEGFSEESQNEWVPLNDISKHIQLAVIATEDQKFPTHYGVDFDSLFKVISESGENGPSRGASTITQQTAKNVFLFPSHSYVRKAYELYFALLMEAMWSKERILEVYLNVVEFGPGIYGAEAAAQNYFGIPAKQLSTRQAARLAVVLPNPYRIKVYPQTSYTISRVNWAMRQMRNLGSVQL</sequence>
<name>A7N5P0_VIBC1</name>
<dbReference type="GO" id="GO:0016763">
    <property type="term" value="F:pentosyltransferase activity"/>
    <property type="evidence" value="ECO:0007669"/>
    <property type="project" value="InterPro"/>
</dbReference>
<dbReference type="InterPro" id="IPR011812">
    <property type="entry name" value="Pep_trsgly"/>
</dbReference>
<evidence type="ECO:0000313" key="13">
    <source>
        <dbReference type="EMBL" id="ABU72760.1"/>
    </source>
</evidence>
<dbReference type="NCBIfam" id="TIGR02070">
    <property type="entry name" value="mono_pep_trsgly"/>
    <property type="match status" value="1"/>
</dbReference>
<keyword evidence="10 11" id="KW-0961">Cell wall biogenesis/degradation</keyword>
<dbReference type="PANTHER" id="PTHR30400:SF0">
    <property type="entry name" value="BIOSYNTHETIC PEPTIDOGLYCAN TRANSGLYCOSYLASE"/>
    <property type="match status" value="1"/>
</dbReference>
<dbReference type="EMBL" id="CP000790">
    <property type="protein sequence ID" value="ABU72760.1"/>
    <property type="molecule type" value="Genomic_DNA"/>
</dbReference>
<evidence type="ECO:0000313" key="14">
    <source>
        <dbReference type="Proteomes" id="UP000008152"/>
    </source>
</evidence>
<evidence type="ECO:0000256" key="5">
    <source>
        <dbReference type="ARBA" id="ARBA00022692"/>
    </source>
</evidence>
<keyword evidence="8 11" id="KW-1133">Transmembrane helix</keyword>
<dbReference type="GO" id="GO:0071555">
    <property type="term" value="P:cell wall organization"/>
    <property type="evidence" value="ECO:0007669"/>
    <property type="project" value="UniProtKB-KW"/>
</dbReference>
<dbReference type="KEGG" id="vha:VIBHAR_04852"/>
<dbReference type="Pfam" id="PF00912">
    <property type="entry name" value="Transgly"/>
    <property type="match status" value="1"/>
</dbReference>
<evidence type="ECO:0000256" key="7">
    <source>
        <dbReference type="ARBA" id="ARBA00022984"/>
    </source>
</evidence>
<comment type="function">
    <text evidence="11">Peptidoglycan polymerase that catalyzes glycan chain elongation from lipid-linked precursors.</text>
</comment>
<evidence type="ECO:0000256" key="11">
    <source>
        <dbReference type="HAMAP-Rule" id="MF_00766"/>
    </source>
</evidence>
<feature type="domain" description="Glycosyl transferase family 51" evidence="12">
    <location>
        <begin position="59"/>
        <end position="226"/>
    </location>
</feature>
<dbReference type="InterPro" id="IPR023346">
    <property type="entry name" value="Lysozyme-like_dom_sf"/>
</dbReference>
<keyword evidence="9 11" id="KW-0472">Membrane</keyword>
<keyword evidence="5 11" id="KW-0812">Transmembrane</keyword>
<comment type="similarity">
    <text evidence="11">Belongs to the glycosyltransferase 51 family.</text>
</comment>
<dbReference type="Gene3D" id="1.10.3810.10">
    <property type="entry name" value="Biosynthetic peptidoglycan transglycosylase-like"/>
    <property type="match status" value="1"/>
</dbReference>
<dbReference type="AlphaFoldDB" id="A7N5P0"/>
<reference evidence="13 14" key="1">
    <citation type="submission" date="2007-08" db="EMBL/GenBank/DDBJ databases">
        <authorList>
            <consortium name="The Vibrio harveyi Genome Sequencing Project"/>
            <person name="Bassler B."/>
            <person name="Clifton S.W."/>
            <person name="Fulton L."/>
            <person name="Delehaunty K."/>
            <person name="Fronick C."/>
            <person name="Harrison M."/>
            <person name="Markivic C."/>
            <person name="Fulton R."/>
            <person name="Tin-Wollam A.-M."/>
            <person name="Shah N."/>
            <person name="Pepin K."/>
            <person name="Nash W."/>
            <person name="Thiruvilangam P."/>
            <person name="Bhonagiri V."/>
            <person name="Waters C."/>
            <person name="Tu K.C."/>
            <person name="Irgon J."/>
            <person name="Wilson R.K."/>
        </authorList>
    </citation>
    <scope>NUCLEOTIDE SEQUENCE [LARGE SCALE GENOMIC DNA]</scope>
    <source>
        <strain evidence="14">ATCC BAA-1116 / BB120</strain>
    </source>
</reference>
<proteinExistence type="inferred from homology"/>
<comment type="catalytic activity">
    <reaction evidence="11">
        <text>[GlcNAc-(1-&gt;4)-Mur2Ac(oyl-L-Ala-gamma-D-Glu-L-Lys-D-Ala-D-Ala)](n)-di-trans,octa-cis-undecaprenyl diphosphate + beta-D-GlcNAc-(1-&gt;4)-Mur2Ac(oyl-L-Ala-gamma-D-Glu-L-Lys-D-Ala-D-Ala)-di-trans,octa-cis-undecaprenyl diphosphate = [GlcNAc-(1-&gt;4)-Mur2Ac(oyl-L-Ala-gamma-D-Glu-L-Lys-D-Ala-D-Ala)](n+1)-di-trans,octa-cis-undecaprenyl diphosphate + di-trans,octa-cis-undecaprenyl diphosphate + H(+)</text>
        <dbReference type="Rhea" id="RHEA:23708"/>
        <dbReference type="Rhea" id="RHEA-COMP:9602"/>
        <dbReference type="Rhea" id="RHEA-COMP:9603"/>
        <dbReference type="ChEBI" id="CHEBI:15378"/>
        <dbReference type="ChEBI" id="CHEBI:58405"/>
        <dbReference type="ChEBI" id="CHEBI:60033"/>
        <dbReference type="ChEBI" id="CHEBI:78435"/>
        <dbReference type="EC" id="2.4.99.28"/>
    </reaction>
</comment>
<dbReference type="InterPro" id="IPR036950">
    <property type="entry name" value="PBP_transglycosylase"/>
</dbReference>
<dbReference type="PANTHER" id="PTHR30400">
    <property type="entry name" value="MONOFUNCTIONAL BIOSYNTHETIC PEPTIDOGLYCAN TRANSGLYCOSYLASE"/>
    <property type="match status" value="1"/>
</dbReference>
<evidence type="ECO:0000256" key="10">
    <source>
        <dbReference type="ARBA" id="ARBA00023316"/>
    </source>
</evidence>
<evidence type="ECO:0000259" key="12">
    <source>
        <dbReference type="Pfam" id="PF00912"/>
    </source>
</evidence>
<keyword evidence="3 11" id="KW-0328">Glycosyltransferase</keyword>
<protein>
    <recommendedName>
        <fullName evidence="11">Biosynthetic peptidoglycan transglycosylase</fullName>
        <ecNumber evidence="11">2.4.99.28</ecNumber>
    </recommendedName>
    <alternativeName>
        <fullName evidence="11">Glycan polymerase</fullName>
    </alternativeName>
    <alternativeName>
        <fullName evidence="11">Peptidoglycan glycosyltransferase MtgA</fullName>
        <shortName evidence="11">PGT</shortName>
    </alternativeName>
</protein>
<dbReference type="PATRIC" id="fig|338187.25.peg.5337"/>
<dbReference type="GO" id="GO:0005886">
    <property type="term" value="C:plasma membrane"/>
    <property type="evidence" value="ECO:0007669"/>
    <property type="project" value="UniProtKB-SubCell"/>
</dbReference>
<organism evidence="13 14">
    <name type="scientific">Vibrio campbellii (strain ATCC BAA-1116)</name>
    <dbReference type="NCBI Taxonomy" id="2902295"/>
    <lineage>
        <taxon>Bacteria</taxon>
        <taxon>Pseudomonadati</taxon>
        <taxon>Pseudomonadota</taxon>
        <taxon>Gammaproteobacteria</taxon>
        <taxon>Vibrionales</taxon>
        <taxon>Vibrionaceae</taxon>
        <taxon>Vibrio</taxon>
    </lineage>
</organism>
<dbReference type="UniPathway" id="UPA00219"/>
<evidence type="ECO:0000256" key="6">
    <source>
        <dbReference type="ARBA" id="ARBA00022960"/>
    </source>
</evidence>
<dbReference type="InterPro" id="IPR001264">
    <property type="entry name" value="Glyco_trans_51"/>
</dbReference>
<dbReference type="HAMAP" id="MF_00766">
    <property type="entry name" value="PGT_MtgA"/>
    <property type="match status" value="1"/>
</dbReference>
<keyword evidence="1 11" id="KW-1003">Cell membrane</keyword>
<feature type="transmembrane region" description="Helical" evidence="11">
    <location>
        <begin position="17"/>
        <end position="39"/>
    </location>
</feature>
<keyword evidence="4 11" id="KW-0808">Transferase</keyword>
<comment type="subcellular location">
    <subcellularLocation>
        <location evidence="11">Cell inner membrane</location>
        <topology evidence="11">Single-pass membrane protein</topology>
    </subcellularLocation>
</comment>
<evidence type="ECO:0000256" key="9">
    <source>
        <dbReference type="ARBA" id="ARBA00023136"/>
    </source>
</evidence>
<dbReference type="SUPFAM" id="SSF53955">
    <property type="entry name" value="Lysozyme-like"/>
    <property type="match status" value="1"/>
</dbReference>
<dbReference type="EC" id="2.4.99.28" evidence="11"/>
<keyword evidence="7 11" id="KW-0573">Peptidoglycan synthesis</keyword>
<evidence type="ECO:0000256" key="2">
    <source>
        <dbReference type="ARBA" id="ARBA00022519"/>
    </source>
</evidence>
<evidence type="ECO:0000256" key="1">
    <source>
        <dbReference type="ARBA" id="ARBA00022475"/>
    </source>
</evidence>
<dbReference type="GO" id="GO:0009252">
    <property type="term" value="P:peptidoglycan biosynthetic process"/>
    <property type="evidence" value="ECO:0007669"/>
    <property type="project" value="UniProtKB-UniRule"/>
</dbReference>
<dbReference type="GO" id="GO:0009274">
    <property type="term" value="C:peptidoglycan-based cell wall"/>
    <property type="evidence" value="ECO:0007669"/>
    <property type="project" value="InterPro"/>
</dbReference>
<keyword evidence="2 11" id="KW-0997">Cell inner membrane</keyword>
<accession>A7N5P0</accession>
<dbReference type="CAZy" id="GT51">
    <property type="family name" value="Glycosyltransferase Family 51"/>
</dbReference>
<evidence type="ECO:0000256" key="8">
    <source>
        <dbReference type="ARBA" id="ARBA00022989"/>
    </source>
</evidence>
<dbReference type="GO" id="GO:0008360">
    <property type="term" value="P:regulation of cell shape"/>
    <property type="evidence" value="ECO:0007669"/>
    <property type="project" value="UniProtKB-KW"/>
</dbReference>
<comment type="pathway">
    <text evidence="11">Cell wall biogenesis; peptidoglycan biosynthesis.</text>
</comment>